<dbReference type="EC" id="5.2.1.8" evidence="5"/>
<reference evidence="5 6" key="1">
    <citation type="journal article" date="2020" name="ISME J.">
        <title>Enrichment and physiological characterization of a novel comammox Nitrospira indicates ammonium inhibition of complete nitrification.</title>
        <authorList>
            <person name="Sakoula D."/>
            <person name="Koch H."/>
            <person name="Frank J."/>
            <person name="Jetten M.S.M."/>
            <person name="van Kessel M.A.H.J."/>
            <person name="Lucker S."/>
        </authorList>
    </citation>
    <scope>NUCLEOTIDE SEQUENCE [LARGE SCALE GENOMIC DNA]</scope>
    <source>
        <strain evidence="5">Comreactor17</strain>
    </source>
</reference>
<dbReference type="GO" id="GO:0003755">
    <property type="term" value="F:peptidyl-prolyl cis-trans isomerase activity"/>
    <property type="evidence" value="ECO:0007669"/>
    <property type="project" value="UniProtKB-KW"/>
</dbReference>
<dbReference type="KEGG" id="nkf:Nkreftii_000572"/>
<dbReference type="Gene3D" id="3.10.50.40">
    <property type="match status" value="1"/>
</dbReference>
<organism evidence="5 6">
    <name type="scientific">Candidatus Nitrospira kreftii</name>
    <dbReference type="NCBI Taxonomy" id="2652173"/>
    <lineage>
        <taxon>Bacteria</taxon>
        <taxon>Pseudomonadati</taxon>
        <taxon>Nitrospirota</taxon>
        <taxon>Nitrospiria</taxon>
        <taxon>Nitrospirales</taxon>
        <taxon>Nitrospiraceae</taxon>
        <taxon>Nitrospira</taxon>
    </lineage>
</organism>
<gene>
    <name evidence="5" type="ORF">Nkreftii_000572</name>
</gene>
<evidence type="ECO:0000256" key="1">
    <source>
        <dbReference type="ARBA" id="ARBA00022729"/>
    </source>
</evidence>
<feature type="domain" description="PpiC" evidence="4">
    <location>
        <begin position="174"/>
        <end position="272"/>
    </location>
</feature>
<protein>
    <submittedName>
        <fullName evidence="5">Peptidylprolyl isomerase</fullName>
        <ecNumber evidence="5">5.2.1.8</ecNumber>
    </submittedName>
</protein>
<proteinExistence type="predicted"/>
<dbReference type="InterPro" id="IPR050280">
    <property type="entry name" value="OMP_Chaperone_SurA"/>
</dbReference>
<feature type="signal peptide" evidence="3">
    <location>
        <begin position="1"/>
        <end position="31"/>
    </location>
</feature>
<dbReference type="SUPFAM" id="SSF109998">
    <property type="entry name" value="Triger factor/SurA peptide-binding domain-like"/>
    <property type="match status" value="1"/>
</dbReference>
<evidence type="ECO:0000313" key="5">
    <source>
        <dbReference type="EMBL" id="QPD02798.1"/>
    </source>
</evidence>
<dbReference type="EMBL" id="CP047423">
    <property type="protein sequence ID" value="QPD02798.1"/>
    <property type="molecule type" value="Genomic_DNA"/>
</dbReference>
<evidence type="ECO:0000256" key="3">
    <source>
        <dbReference type="SAM" id="SignalP"/>
    </source>
</evidence>
<name>A0A7S8FBH8_9BACT</name>
<keyword evidence="1 3" id="KW-0732">Signal</keyword>
<evidence type="ECO:0000259" key="4">
    <source>
        <dbReference type="PROSITE" id="PS50198"/>
    </source>
</evidence>
<evidence type="ECO:0000256" key="2">
    <source>
        <dbReference type="PROSITE-ProRule" id="PRU00278"/>
    </source>
</evidence>
<dbReference type="PANTHER" id="PTHR47637">
    <property type="entry name" value="CHAPERONE SURA"/>
    <property type="match status" value="1"/>
</dbReference>
<accession>A0A7S8FBH8</accession>
<dbReference type="Gene3D" id="1.10.4030.10">
    <property type="entry name" value="Porin chaperone SurA, peptide-binding domain"/>
    <property type="match status" value="1"/>
</dbReference>
<dbReference type="PANTHER" id="PTHR47637:SF1">
    <property type="entry name" value="CHAPERONE SURA"/>
    <property type="match status" value="1"/>
</dbReference>
<keyword evidence="2 5" id="KW-0413">Isomerase</keyword>
<dbReference type="AlphaFoldDB" id="A0A7S8FBH8"/>
<dbReference type="InterPro" id="IPR046357">
    <property type="entry name" value="PPIase_dom_sf"/>
</dbReference>
<dbReference type="Pfam" id="PF13624">
    <property type="entry name" value="SurA_N_3"/>
    <property type="match status" value="1"/>
</dbReference>
<dbReference type="InterPro" id="IPR000297">
    <property type="entry name" value="PPIase_PpiC"/>
</dbReference>
<keyword evidence="2" id="KW-0697">Rotamase</keyword>
<dbReference type="Proteomes" id="UP000593737">
    <property type="component" value="Chromosome"/>
</dbReference>
<dbReference type="Pfam" id="PF13145">
    <property type="entry name" value="Rotamase_2"/>
    <property type="match status" value="1"/>
</dbReference>
<sequence length="318" mass="36601">MTRVFLASGRQVRLALLLAFLMTSTWPPAFSAAHLQDRIVAIVNTELIMLSDVKHEFRAEQERLSRELPGSNLAQQLKTAEYMALTKLIERKLQLQEAKTKRVEVSDLEVQQALTQLKQQDKSLDPTNPNDVRNVRDQLILMRVVDQHIRGNITVGDSEIKRYYHEHREQFAFPEEYQLSQIIITPRSPDGLADALTKARRAMDDLNRGEKFEDVALQYSDGANSLHGGRLGLVRQGELWPVLEQAVARLVPGGISDIIESPEGVHIIRMDDRKPKQFRPYEDVRRQIQELVYQQKSADMYESWLADLKNKAYIEIKF</sequence>
<dbReference type="PROSITE" id="PS50198">
    <property type="entry name" value="PPIC_PPIASE_2"/>
    <property type="match status" value="1"/>
</dbReference>
<dbReference type="SUPFAM" id="SSF54534">
    <property type="entry name" value="FKBP-like"/>
    <property type="match status" value="1"/>
</dbReference>
<evidence type="ECO:0000313" key="6">
    <source>
        <dbReference type="Proteomes" id="UP000593737"/>
    </source>
</evidence>
<feature type="chain" id="PRO_5032964737" evidence="3">
    <location>
        <begin position="32"/>
        <end position="318"/>
    </location>
</feature>
<dbReference type="InterPro" id="IPR027304">
    <property type="entry name" value="Trigger_fact/SurA_dom_sf"/>
</dbReference>